<evidence type="ECO:0000313" key="4">
    <source>
        <dbReference type="EMBL" id="RJL27203.1"/>
    </source>
</evidence>
<dbReference type="FunFam" id="3.40.50.720:FF:000084">
    <property type="entry name" value="Short-chain dehydrogenase reductase"/>
    <property type="match status" value="1"/>
</dbReference>
<organism evidence="4 5">
    <name type="scientific">Bailinhaonella thermotolerans</name>
    <dbReference type="NCBI Taxonomy" id="1070861"/>
    <lineage>
        <taxon>Bacteria</taxon>
        <taxon>Bacillati</taxon>
        <taxon>Actinomycetota</taxon>
        <taxon>Actinomycetes</taxon>
        <taxon>Streptosporangiales</taxon>
        <taxon>Streptosporangiaceae</taxon>
        <taxon>Bailinhaonella</taxon>
    </lineage>
</organism>
<reference evidence="4 5" key="1">
    <citation type="submission" date="2018-09" db="EMBL/GenBank/DDBJ databases">
        <title>YIM 75507 draft genome.</title>
        <authorList>
            <person name="Tang S."/>
            <person name="Feng Y."/>
        </authorList>
    </citation>
    <scope>NUCLEOTIDE SEQUENCE [LARGE SCALE GENOMIC DNA]</scope>
    <source>
        <strain evidence="4 5">YIM 75507</strain>
    </source>
</reference>
<dbReference type="Pfam" id="PF13561">
    <property type="entry name" value="adh_short_C2"/>
    <property type="match status" value="1"/>
</dbReference>
<dbReference type="InterPro" id="IPR002347">
    <property type="entry name" value="SDR_fam"/>
</dbReference>
<dbReference type="PANTHER" id="PTHR43975:SF2">
    <property type="entry name" value="EG:BACR7A4.14 PROTEIN-RELATED"/>
    <property type="match status" value="1"/>
</dbReference>
<dbReference type="SMART" id="SM00822">
    <property type="entry name" value="PKS_KR"/>
    <property type="match status" value="1"/>
</dbReference>
<evidence type="ECO:0000256" key="2">
    <source>
        <dbReference type="ARBA" id="ARBA00023002"/>
    </source>
</evidence>
<dbReference type="PANTHER" id="PTHR43975">
    <property type="entry name" value="ZGC:101858"/>
    <property type="match status" value="1"/>
</dbReference>
<accession>A0A3A4AN09</accession>
<evidence type="ECO:0000259" key="3">
    <source>
        <dbReference type="SMART" id="SM00822"/>
    </source>
</evidence>
<name>A0A3A4AN09_9ACTN</name>
<dbReference type="RefSeq" id="WP_119929104.1">
    <property type="nucleotide sequence ID" value="NZ_QZEY01000011.1"/>
</dbReference>
<comment type="similarity">
    <text evidence="1">Belongs to the short-chain dehydrogenases/reductases (SDR) family.</text>
</comment>
<dbReference type="InterPro" id="IPR036291">
    <property type="entry name" value="NAD(P)-bd_dom_sf"/>
</dbReference>
<comment type="caution">
    <text evidence="4">The sequence shown here is derived from an EMBL/GenBank/DDBJ whole genome shotgun (WGS) entry which is preliminary data.</text>
</comment>
<evidence type="ECO:0000256" key="1">
    <source>
        <dbReference type="ARBA" id="ARBA00006484"/>
    </source>
</evidence>
<dbReference type="GO" id="GO:0016491">
    <property type="term" value="F:oxidoreductase activity"/>
    <property type="evidence" value="ECO:0007669"/>
    <property type="project" value="UniProtKB-KW"/>
</dbReference>
<dbReference type="Gene3D" id="3.40.50.720">
    <property type="entry name" value="NAD(P)-binding Rossmann-like Domain"/>
    <property type="match status" value="1"/>
</dbReference>
<dbReference type="InterPro" id="IPR057326">
    <property type="entry name" value="KR_dom"/>
</dbReference>
<gene>
    <name evidence="4" type="ORF">D5H75_25765</name>
</gene>
<dbReference type="PRINTS" id="PR00081">
    <property type="entry name" value="GDHRDH"/>
</dbReference>
<feature type="domain" description="Ketoreductase" evidence="3">
    <location>
        <begin position="5"/>
        <end position="186"/>
    </location>
</feature>
<dbReference type="PRINTS" id="PR00080">
    <property type="entry name" value="SDRFAMILY"/>
</dbReference>
<evidence type="ECO:0000313" key="5">
    <source>
        <dbReference type="Proteomes" id="UP000265768"/>
    </source>
</evidence>
<keyword evidence="5" id="KW-1185">Reference proteome</keyword>
<keyword evidence="2" id="KW-0560">Oxidoreductase</keyword>
<dbReference type="Proteomes" id="UP000265768">
    <property type="component" value="Unassembled WGS sequence"/>
</dbReference>
<dbReference type="EMBL" id="QZEY01000011">
    <property type="protein sequence ID" value="RJL27203.1"/>
    <property type="molecule type" value="Genomic_DNA"/>
</dbReference>
<dbReference type="AlphaFoldDB" id="A0A3A4AN09"/>
<protein>
    <submittedName>
        <fullName evidence="4">SDR family oxidoreductase</fullName>
    </submittedName>
</protein>
<dbReference type="InterPro" id="IPR020904">
    <property type="entry name" value="Sc_DH/Rdtase_CS"/>
</dbReference>
<sequence>MPVHPVVVITGAGSGLGRALAVSLSRRGGRLVLVGRRKERLLETADSCADPGSCLVLPADVTDRTSAAHVVGETLRAFGRLDGLVNNAGLARLGGVEHADDAAVEAMVRTNLLAPLRLIREAVPALREAGGAVVNVGSIGGLLAVPGRAAYGAGKAGLHHLTRSLARELAPRVRVNAVLPGAIDTGMYDELGGSPEEVARLRADLVATTPLGRMGTPDDVVPWIELLLGPAGSWVTGSLIVVDGGRSC</sequence>
<dbReference type="SUPFAM" id="SSF51735">
    <property type="entry name" value="NAD(P)-binding Rossmann-fold domains"/>
    <property type="match status" value="1"/>
</dbReference>
<dbReference type="CDD" id="cd05233">
    <property type="entry name" value="SDR_c"/>
    <property type="match status" value="1"/>
</dbReference>
<dbReference type="OrthoDB" id="9789398at2"/>
<proteinExistence type="inferred from homology"/>
<dbReference type="PROSITE" id="PS00061">
    <property type="entry name" value="ADH_SHORT"/>
    <property type="match status" value="1"/>
</dbReference>